<evidence type="ECO:0000313" key="8">
    <source>
        <dbReference type="Proteomes" id="UP000030635"/>
    </source>
</evidence>
<dbReference type="AlphaFoldDB" id="A0A0A7FZ46"/>
<dbReference type="Proteomes" id="UP000030635">
    <property type="component" value="Chromosome"/>
</dbReference>
<dbReference type="CDD" id="cd01107">
    <property type="entry name" value="HTH_BmrR"/>
    <property type="match status" value="1"/>
</dbReference>
<evidence type="ECO:0000259" key="6">
    <source>
        <dbReference type="PROSITE" id="PS50937"/>
    </source>
</evidence>
<dbReference type="GO" id="GO:0003677">
    <property type="term" value="F:DNA binding"/>
    <property type="evidence" value="ECO:0007669"/>
    <property type="project" value="UniProtKB-KW"/>
</dbReference>
<dbReference type="HOGENOM" id="CLU_065103_0_0_9"/>
<dbReference type="eggNOG" id="COG0789">
    <property type="taxonomic scope" value="Bacteria"/>
</dbReference>
<keyword evidence="2" id="KW-0805">Transcription regulation</keyword>
<dbReference type="SMART" id="SM00422">
    <property type="entry name" value="HTH_MERR"/>
    <property type="match status" value="1"/>
</dbReference>
<evidence type="ECO:0000256" key="4">
    <source>
        <dbReference type="ARBA" id="ARBA00023163"/>
    </source>
</evidence>
<keyword evidence="8" id="KW-1185">Reference proteome</keyword>
<reference evidence="7 8" key="1">
    <citation type="journal article" date="2015" name="Infect. Genet. Evol.">
        <title>Genomic sequences of six botulinum neurotoxin-producing strains representing three clostridial species illustrate the mobility and diversity of botulinum neurotoxin genes.</title>
        <authorList>
            <person name="Smith T.J."/>
            <person name="Hill K.K."/>
            <person name="Xie G."/>
            <person name="Foley B.T."/>
            <person name="Williamson C.H."/>
            <person name="Foster J.T."/>
            <person name="Johnson S.L."/>
            <person name="Chertkov O."/>
            <person name="Teshima H."/>
            <person name="Gibbons H.S."/>
            <person name="Johnsky L.A."/>
            <person name="Karavis M.A."/>
            <person name="Smith L.A."/>
        </authorList>
    </citation>
    <scope>NUCLEOTIDE SEQUENCE [LARGE SCALE GENOMIC DNA]</scope>
    <source>
        <strain evidence="7 8">Sullivan</strain>
    </source>
</reference>
<dbReference type="Pfam" id="PF06445">
    <property type="entry name" value="GyrI-like"/>
    <property type="match status" value="1"/>
</dbReference>
<dbReference type="KEGG" id="cbv:U729_3031"/>
<keyword evidence="3" id="KW-0238">DNA-binding</keyword>
<organism evidence="7 8">
    <name type="scientific">Clostridium baratii str. Sullivan</name>
    <dbReference type="NCBI Taxonomy" id="1415775"/>
    <lineage>
        <taxon>Bacteria</taxon>
        <taxon>Bacillati</taxon>
        <taxon>Bacillota</taxon>
        <taxon>Clostridia</taxon>
        <taxon>Eubacteriales</taxon>
        <taxon>Clostridiaceae</taxon>
        <taxon>Clostridium</taxon>
    </lineage>
</organism>
<gene>
    <name evidence="7" type="ORF">U729_3031</name>
</gene>
<dbReference type="Gene3D" id="3.20.80.10">
    <property type="entry name" value="Regulatory factor, effector binding domain"/>
    <property type="match status" value="1"/>
</dbReference>
<dbReference type="InterPro" id="IPR009061">
    <property type="entry name" value="DNA-bd_dom_put_sf"/>
</dbReference>
<feature type="domain" description="HTH merR-type" evidence="6">
    <location>
        <begin position="4"/>
        <end position="74"/>
    </location>
</feature>
<evidence type="ECO:0000256" key="1">
    <source>
        <dbReference type="ARBA" id="ARBA00022491"/>
    </source>
</evidence>
<dbReference type="InterPro" id="IPR000551">
    <property type="entry name" value="MerR-type_HTH_dom"/>
</dbReference>
<proteinExistence type="predicted"/>
<dbReference type="PANTHER" id="PTHR30204">
    <property type="entry name" value="REDOX-CYCLING DRUG-SENSING TRANSCRIPTIONAL ACTIVATOR SOXR"/>
    <property type="match status" value="1"/>
</dbReference>
<keyword evidence="5" id="KW-0175">Coiled coil</keyword>
<dbReference type="eggNOG" id="COG4978">
    <property type="taxonomic scope" value="Bacteria"/>
</dbReference>
<dbReference type="Pfam" id="PF13411">
    <property type="entry name" value="MerR_1"/>
    <property type="match status" value="1"/>
</dbReference>
<name>A0A0A7FZ46_9CLOT</name>
<dbReference type="InterPro" id="IPR047057">
    <property type="entry name" value="MerR_fam"/>
</dbReference>
<keyword evidence="4" id="KW-0804">Transcription</keyword>
<protein>
    <submittedName>
        <fullName evidence="7">MerR regulatory family protein</fullName>
    </submittedName>
</protein>
<dbReference type="RefSeq" id="WP_039316438.1">
    <property type="nucleotide sequence ID" value="NZ_CP006905.1"/>
</dbReference>
<dbReference type="SUPFAM" id="SSF55136">
    <property type="entry name" value="Probable bacterial effector-binding domain"/>
    <property type="match status" value="1"/>
</dbReference>
<evidence type="ECO:0000256" key="2">
    <source>
        <dbReference type="ARBA" id="ARBA00023015"/>
    </source>
</evidence>
<keyword evidence="1" id="KW-0678">Repressor</keyword>
<evidence type="ECO:0000256" key="5">
    <source>
        <dbReference type="SAM" id="Coils"/>
    </source>
</evidence>
<dbReference type="SMART" id="SM00871">
    <property type="entry name" value="AraC_E_bind"/>
    <property type="match status" value="1"/>
</dbReference>
<dbReference type="Gene3D" id="1.10.1660.10">
    <property type="match status" value="1"/>
</dbReference>
<dbReference type="SUPFAM" id="SSF46955">
    <property type="entry name" value="Putative DNA-binding domain"/>
    <property type="match status" value="1"/>
</dbReference>
<dbReference type="EMBL" id="CP006905">
    <property type="protein sequence ID" value="AIY84220.1"/>
    <property type="molecule type" value="Genomic_DNA"/>
</dbReference>
<dbReference type="OrthoDB" id="9773308at2"/>
<dbReference type="STRING" id="1561.NPD11_7"/>
<feature type="coiled-coil region" evidence="5">
    <location>
        <begin position="77"/>
        <end position="108"/>
    </location>
</feature>
<sequence length="269" mass="31628">MDVKFTVGELAKLHNLSKQTLIFYDKIGLFKPKIIDSKNNYRYYTSEQLEVLDSILILKEIGIPLKEIKMFLEDRNIDSTLELMKNQKKELKKQELQLKLIIKRLTNKIETLENIKNYENSVYFKELKEEYLAVEKVEKPYDLLATNISIKKLLKNVMNENYSYDYQVGVMIAKKDLKNKDYTKASYTFLPLNNRVDDKCVIVKPKGLYAVTYHKGKYEDVGKTYEKLLSEIYKRGYNIGEYSYEYCVLDSLTSLTPDDYVTEIGIMVK</sequence>
<dbReference type="InterPro" id="IPR029442">
    <property type="entry name" value="GyrI-like"/>
</dbReference>
<evidence type="ECO:0000313" key="7">
    <source>
        <dbReference type="EMBL" id="AIY84220.1"/>
    </source>
</evidence>
<dbReference type="PROSITE" id="PS50937">
    <property type="entry name" value="HTH_MERR_2"/>
    <property type="match status" value="1"/>
</dbReference>
<dbReference type="PANTHER" id="PTHR30204:SF69">
    <property type="entry name" value="MERR-FAMILY TRANSCRIPTIONAL REGULATOR"/>
    <property type="match status" value="1"/>
</dbReference>
<dbReference type="InterPro" id="IPR010499">
    <property type="entry name" value="AraC_E-bd"/>
</dbReference>
<accession>A0A0A7FZ46</accession>
<dbReference type="InterPro" id="IPR011256">
    <property type="entry name" value="Reg_factor_effector_dom_sf"/>
</dbReference>
<evidence type="ECO:0000256" key="3">
    <source>
        <dbReference type="ARBA" id="ARBA00023125"/>
    </source>
</evidence>
<dbReference type="GO" id="GO:0003700">
    <property type="term" value="F:DNA-binding transcription factor activity"/>
    <property type="evidence" value="ECO:0007669"/>
    <property type="project" value="InterPro"/>
</dbReference>